<dbReference type="InterPro" id="IPR026444">
    <property type="entry name" value="Secre_tail"/>
</dbReference>
<evidence type="ECO:0000313" key="2">
    <source>
        <dbReference type="EMBL" id="KPJ71923.1"/>
    </source>
</evidence>
<dbReference type="Pfam" id="PF18962">
    <property type="entry name" value="Por_Secre_tail"/>
    <property type="match status" value="1"/>
</dbReference>
<feature type="domain" description="Secretion system C-terminal sorting" evidence="1">
    <location>
        <begin position="83"/>
        <end position="158"/>
    </location>
</feature>
<reference evidence="2 3" key="1">
    <citation type="journal article" date="2015" name="Microbiome">
        <title>Genomic resolution of linkages in carbon, nitrogen, and sulfur cycling among widespread estuary sediment bacteria.</title>
        <authorList>
            <person name="Baker B.J."/>
            <person name="Lazar C.S."/>
            <person name="Teske A.P."/>
            <person name="Dick G.J."/>
        </authorList>
    </citation>
    <scope>NUCLEOTIDE SEQUENCE [LARGE SCALE GENOMIC DNA]</scope>
    <source>
        <strain evidence="2">DG_78</strain>
    </source>
</reference>
<evidence type="ECO:0000259" key="1">
    <source>
        <dbReference type="Pfam" id="PF18962"/>
    </source>
</evidence>
<comment type="caution">
    <text evidence="2">The sequence shown here is derived from an EMBL/GenBank/DDBJ whole genome shotgun (WGS) entry which is preliminary data.</text>
</comment>
<proteinExistence type="predicted"/>
<dbReference type="Proteomes" id="UP000051012">
    <property type="component" value="Unassembled WGS sequence"/>
</dbReference>
<dbReference type="NCBIfam" id="TIGR04183">
    <property type="entry name" value="Por_Secre_tail"/>
    <property type="match status" value="1"/>
</dbReference>
<dbReference type="EMBL" id="LJNI01000113">
    <property type="protein sequence ID" value="KPJ71923.1"/>
    <property type="molecule type" value="Genomic_DNA"/>
</dbReference>
<dbReference type="AlphaFoldDB" id="A0A0S7YBM1"/>
<name>A0A0S7YBM1_UNCT6</name>
<gene>
    <name evidence="2" type="ORF">AMJ52_08100</name>
</gene>
<accession>A0A0S7YBM1</accession>
<protein>
    <recommendedName>
        <fullName evidence="1">Secretion system C-terminal sorting domain-containing protein</fullName>
    </recommendedName>
</protein>
<feature type="non-terminal residue" evidence="2">
    <location>
        <position position="1"/>
    </location>
</feature>
<organism evidence="2 3">
    <name type="scientific">candidate division TA06 bacterium DG_78</name>
    <dbReference type="NCBI Taxonomy" id="1703772"/>
    <lineage>
        <taxon>Bacteria</taxon>
        <taxon>Bacteria division TA06</taxon>
    </lineage>
</organism>
<evidence type="ECO:0000313" key="3">
    <source>
        <dbReference type="Proteomes" id="UP000051012"/>
    </source>
</evidence>
<sequence length="162" mass="18057">FSRKTDEGWSDPSNLSNTADISSFPQGVMVTDDNVLAVWTEKIDDEYYLIRDIITSAGPPTPGGSGPQATSEMTTGTFYFENIYPNPTTRGLKIRFCSPDERHVVVKIYDITGRLVENVFDSKVKVGVNDVVVRSENWTSGVYFVHLIADGCEKVEKITLLR</sequence>